<dbReference type="Pfam" id="PF06144">
    <property type="entry name" value="DNA_pol3_delta"/>
    <property type="match status" value="1"/>
</dbReference>
<name>A0A932ZWF2_UNCTE</name>
<dbReference type="GO" id="GO:0006261">
    <property type="term" value="P:DNA-templated DNA replication"/>
    <property type="evidence" value="ECO:0007669"/>
    <property type="project" value="TreeGrafter"/>
</dbReference>
<dbReference type="AlphaFoldDB" id="A0A932ZWF2"/>
<dbReference type="GO" id="GO:0003677">
    <property type="term" value="F:DNA binding"/>
    <property type="evidence" value="ECO:0007669"/>
    <property type="project" value="InterPro"/>
</dbReference>
<dbReference type="SUPFAM" id="SSF48019">
    <property type="entry name" value="post-AAA+ oligomerization domain-like"/>
    <property type="match status" value="1"/>
</dbReference>
<dbReference type="InterPro" id="IPR048466">
    <property type="entry name" value="DNA_pol3_delta-like_C"/>
</dbReference>
<evidence type="ECO:0000259" key="9">
    <source>
        <dbReference type="Pfam" id="PF06144"/>
    </source>
</evidence>
<proteinExistence type="inferred from homology"/>
<evidence type="ECO:0000256" key="4">
    <source>
        <dbReference type="ARBA" id="ARBA00022695"/>
    </source>
</evidence>
<evidence type="ECO:0000256" key="7">
    <source>
        <dbReference type="ARBA" id="ARBA00034754"/>
    </source>
</evidence>
<dbReference type="PANTHER" id="PTHR34388:SF1">
    <property type="entry name" value="DNA POLYMERASE III SUBUNIT DELTA"/>
    <property type="match status" value="1"/>
</dbReference>
<keyword evidence="5" id="KW-0235">DNA replication</keyword>
<comment type="caution">
    <text evidence="11">The sequence shown here is derived from an EMBL/GenBank/DDBJ whole genome shotgun (WGS) entry which is preliminary data.</text>
</comment>
<feature type="domain" description="DNA polymerase III delta subunit-like C-terminal" evidence="10">
    <location>
        <begin position="234"/>
        <end position="351"/>
    </location>
</feature>
<dbReference type="GO" id="GO:0009360">
    <property type="term" value="C:DNA polymerase III complex"/>
    <property type="evidence" value="ECO:0007669"/>
    <property type="project" value="InterPro"/>
</dbReference>
<dbReference type="EMBL" id="JACQRX010000145">
    <property type="protein sequence ID" value="MBI4251447.1"/>
    <property type="molecule type" value="Genomic_DNA"/>
</dbReference>
<keyword evidence="3 11" id="KW-0808">Transferase</keyword>
<dbReference type="Proteomes" id="UP000752292">
    <property type="component" value="Unassembled WGS sequence"/>
</dbReference>
<dbReference type="Pfam" id="PF21694">
    <property type="entry name" value="DNA_pol3_delta_C"/>
    <property type="match status" value="1"/>
</dbReference>
<dbReference type="Gene3D" id="1.10.8.60">
    <property type="match status" value="1"/>
</dbReference>
<gene>
    <name evidence="11" type="primary">holA</name>
    <name evidence="11" type="ORF">HY618_03225</name>
</gene>
<feature type="non-terminal residue" evidence="11">
    <location>
        <position position="357"/>
    </location>
</feature>
<dbReference type="Gene3D" id="3.40.50.300">
    <property type="entry name" value="P-loop containing nucleotide triphosphate hydrolases"/>
    <property type="match status" value="1"/>
</dbReference>
<keyword evidence="6" id="KW-0239">DNA-directed DNA polymerase</keyword>
<dbReference type="PANTHER" id="PTHR34388">
    <property type="entry name" value="DNA POLYMERASE III SUBUNIT DELTA"/>
    <property type="match status" value="1"/>
</dbReference>
<evidence type="ECO:0000256" key="3">
    <source>
        <dbReference type="ARBA" id="ARBA00022679"/>
    </source>
</evidence>
<dbReference type="Gene3D" id="1.20.272.10">
    <property type="match status" value="1"/>
</dbReference>
<evidence type="ECO:0000256" key="1">
    <source>
        <dbReference type="ARBA" id="ARBA00012417"/>
    </source>
</evidence>
<dbReference type="NCBIfam" id="TIGR01128">
    <property type="entry name" value="holA"/>
    <property type="match status" value="1"/>
</dbReference>
<evidence type="ECO:0000259" key="10">
    <source>
        <dbReference type="Pfam" id="PF21694"/>
    </source>
</evidence>
<dbReference type="EC" id="2.7.7.7" evidence="1"/>
<dbReference type="InterPro" id="IPR008921">
    <property type="entry name" value="DNA_pol3_clamp-load_cplx_C"/>
</dbReference>
<dbReference type="InterPro" id="IPR027417">
    <property type="entry name" value="P-loop_NTPase"/>
</dbReference>
<evidence type="ECO:0000313" key="11">
    <source>
        <dbReference type="EMBL" id="MBI4251447.1"/>
    </source>
</evidence>
<dbReference type="InterPro" id="IPR010372">
    <property type="entry name" value="DNA_pol3_delta_N"/>
</dbReference>
<comment type="similarity">
    <text evidence="7">Belongs to the DNA polymerase HolA subunit family.</text>
</comment>
<protein>
    <recommendedName>
        <fullName evidence="2">DNA polymerase III subunit delta</fullName>
        <ecNumber evidence="1">2.7.7.7</ecNumber>
    </recommendedName>
</protein>
<evidence type="ECO:0000256" key="5">
    <source>
        <dbReference type="ARBA" id="ARBA00022705"/>
    </source>
</evidence>
<evidence type="ECO:0000256" key="2">
    <source>
        <dbReference type="ARBA" id="ARBA00017703"/>
    </source>
</evidence>
<organism evidence="11 12">
    <name type="scientific">Tectimicrobiota bacterium</name>
    <dbReference type="NCBI Taxonomy" id="2528274"/>
    <lineage>
        <taxon>Bacteria</taxon>
        <taxon>Pseudomonadati</taxon>
        <taxon>Nitrospinota/Tectimicrobiota group</taxon>
        <taxon>Candidatus Tectimicrobiota</taxon>
    </lineage>
</organism>
<comment type="catalytic activity">
    <reaction evidence="8">
        <text>DNA(n) + a 2'-deoxyribonucleoside 5'-triphosphate = DNA(n+1) + diphosphate</text>
        <dbReference type="Rhea" id="RHEA:22508"/>
        <dbReference type="Rhea" id="RHEA-COMP:17339"/>
        <dbReference type="Rhea" id="RHEA-COMP:17340"/>
        <dbReference type="ChEBI" id="CHEBI:33019"/>
        <dbReference type="ChEBI" id="CHEBI:61560"/>
        <dbReference type="ChEBI" id="CHEBI:173112"/>
        <dbReference type="EC" id="2.7.7.7"/>
    </reaction>
</comment>
<dbReference type="GO" id="GO:0003887">
    <property type="term" value="F:DNA-directed DNA polymerase activity"/>
    <property type="evidence" value="ECO:0007669"/>
    <property type="project" value="UniProtKB-KW"/>
</dbReference>
<evidence type="ECO:0000313" key="12">
    <source>
        <dbReference type="Proteomes" id="UP000752292"/>
    </source>
</evidence>
<accession>A0A932ZWF2</accession>
<evidence type="ECO:0000256" key="6">
    <source>
        <dbReference type="ARBA" id="ARBA00022932"/>
    </source>
</evidence>
<dbReference type="SUPFAM" id="SSF52540">
    <property type="entry name" value="P-loop containing nucleoside triphosphate hydrolases"/>
    <property type="match status" value="1"/>
</dbReference>
<sequence>MAARRRADPSRGGHRPVLADLKAGRISPLYLLHGPEALLRDQLVRAIRLAVLPREAADFNHDRFHWPEAQAADVAAAAQTLPFMAPRRLIEVRGFELRTSEEEEKEESSTEQDEEVAILLNLFSDLPETTVLLFTAEKADMRHKVFRRMREAGTALPMETPSESELPEWLRLQAEDLGFAVSSEAASLLVEVVEPSLSRLRAELEKLVAYVGPGREARVEEVMEVVGRSRIEALYELGNALSKGNTSAALRMLHRLCDTKSPYAVVGTLRNQLKSWISAKAFLLQKKSNHEMASILKMAPYRAERLMEEVQGVSGRFLRSLYGKLIEVDRRIKRSGDDRRRRETLEMLILEMSQDPG</sequence>
<feature type="domain" description="DNA polymerase III delta N-terminal" evidence="9">
    <location>
        <begin position="30"/>
        <end position="149"/>
    </location>
</feature>
<dbReference type="InterPro" id="IPR005790">
    <property type="entry name" value="DNA_polIII_delta"/>
</dbReference>
<keyword evidence="4 11" id="KW-0548">Nucleotidyltransferase</keyword>
<reference evidence="11" key="1">
    <citation type="submission" date="2020-07" db="EMBL/GenBank/DDBJ databases">
        <title>Huge and variable diversity of episymbiotic CPR bacteria and DPANN archaea in groundwater ecosystems.</title>
        <authorList>
            <person name="He C.Y."/>
            <person name="Keren R."/>
            <person name="Whittaker M."/>
            <person name="Farag I.F."/>
            <person name="Doudna J."/>
            <person name="Cate J.H.D."/>
            <person name="Banfield J.F."/>
        </authorList>
    </citation>
    <scope>NUCLEOTIDE SEQUENCE</scope>
    <source>
        <strain evidence="11">NC_groundwater_1370_Ag_S-0.2um_69_93</strain>
    </source>
</reference>
<evidence type="ECO:0000256" key="8">
    <source>
        <dbReference type="ARBA" id="ARBA00049244"/>
    </source>
</evidence>